<dbReference type="AlphaFoldDB" id="A0A9P7RYX0"/>
<dbReference type="EMBL" id="CM032185">
    <property type="protein sequence ID" value="KAG7092262.1"/>
    <property type="molecule type" value="Genomic_DNA"/>
</dbReference>
<dbReference type="GeneID" id="66077702"/>
<evidence type="ECO:0000313" key="1">
    <source>
        <dbReference type="EMBL" id="KAG7092262.1"/>
    </source>
</evidence>
<dbReference type="OrthoDB" id="2996234at2759"/>
<dbReference type="RefSeq" id="XP_043008732.1">
    <property type="nucleotide sequence ID" value="XM_043153448.1"/>
</dbReference>
<sequence length="123" mass="13803">MVLLDEVRNATQALKTVASSHKDKTILSVVEQLSSNLTLLELSFPSSKLLENLCLQFRKPLVPLYSLFTAHACRFAVTLFAFIYEDKVEKNEDDVVVLLWEKVLNAILAGLVDYLEDSSGMIL</sequence>
<protein>
    <submittedName>
        <fullName evidence="1">Uncharacterized protein</fullName>
    </submittedName>
</protein>
<comment type="caution">
    <text evidence="1">The sequence shown here is derived from an EMBL/GenBank/DDBJ whole genome shotgun (WGS) entry which is preliminary data.</text>
</comment>
<dbReference type="KEGG" id="more:E1B28_008626"/>
<accession>A0A9P7RYX0</accession>
<proteinExistence type="predicted"/>
<organism evidence="1 2">
    <name type="scientific">Marasmius oreades</name>
    <name type="common">fairy-ring Marasmius</name>
    <dbReference type="NCBI Taxonomy" id="181124"/>
    <lineage>
        <taxon>Eukaryota</taxon>
        <taxon>Fungi</taxon>
        <taxon>Dikarya</taxon>
        <taxon>Basidiomycota</taxon>
        <taxon>Agaricomycotina</taxon>
        <taxon>Agaricomycetes</taxon>
        <taxon>Agaricomycetidae</taxon>
        <taxon>Agaricales</taxon>
        <taxon>Marasmiineae</taxon>
        <taxon>Marasmiaceae</taxon>
        <taxon>Marasmius</taxon>
    </lineage>
</organism>
<gene>
    <name evidence="1" type="ORF">E1B28_008626</name>
</gene>
<evidence type="ECO:0000313" key="2">
    <source>
        <dbReference type="Proteomes" id="UP001049176"/>
    </source>
</evidence>
<dbReference type="Proteomes" id="UP001049176">
    <property type="component" value="Chromosome 5"/>
</dbReference>
<keyword evidence="2" id="KW-1185">Reference proteome</keyword>
<reference evidence="1" key="1">
    <citation type="journal article" date="2021" name="Genome Biol. Evol.">
        <title>The assembled and annotated genome of the fairy-ring fungus Marasmius oreades.</title>
        <authorList>
            <person name="Hiltunen M."/>
            <person name="Ament-Velasquez S.L."/>
            <person name="Johannesson H."/>
        </authorList>
    </citation>
    <scope>NUCLEOTIDE SEQUENCE</scope>
    <source>
        <strain evidence="1">03SP1</strain>
    </source>
</reference>
<name>A0A9P7RYX0_9AGAR</name>